<dbReference type="SUPFAM" id="SSF51215">
    <property type="entry name" value="Regulatory protein AraC"/>
    <property type="match status" value="1"/>
</dbReference>
<evidence type="ECO:0000313" key="6">
    <source>
        <dbReference type="Proteomes" id="UP000286848"/>
    </source>
</evidence>
<dbReference type="AlphaFoldDB" id="A0A401ISA6"/>
<dbReference type="PROSITE" id="PS01124">
    <property type="entry name" value="HTH_ARAC_FAMILY_2"/>
    <property type="match status" value="1"/>
</dbReference>
<keyword evidence="1" id="KW-0805">Transcription regulation</keyword>
<comment type="caution">
    <text evidence="5">The sequence shown here is derived from an EMBL/GenBank/DDBJ whole genome shotgun (WGS) entry which is preliminary data.</text>
</comment>
<dbReference type="PANTHER" id="PTHR43280">
    <property type="entry name" value="ARAC-FAMILY TRANSCRIPTIONAL REGULATOR"/>
    <property type="match status" value="1"/>
</dbReference>
<dbReference type="Gene3D" id="1.10.10.60">
    <property type="entry name" value="Homeodomain-like"/>
    <property type="match status" value="2"/>
</dbReference>
<feature type="domain" description="HTH araC/xylS-type" evidence="4">
    <location>
        <begin position="166"/>
        <end position="265"/>
    </location>
</feature>
<dbReference type="InterPro" id="IPR037923">
    <property type="entry name" value="HTH-like"/>
</dbReference>
<dbReference type="EMBL" id="BFFP01000011">
    <property type="protein sequence ID" value="GBG94422.1"/>
    <property type="molecule type" value="Genomic_DNA"/>
</dbReference>
<name>A0A401ISA6_9LACO</name>
<dbReference type="OrthoDB" id="185320at2"/>
<evidence type="ECO:0000256" key="1">
    <source>
        <dbReference type="ARBA" id="ARBA00023015"/>
    </source>
</evidence>
<dbReference type="Proteomes" id="UP000286848">
    <property type="component" value="Unassembled WGS sequence"/>
</dbReference>
<dbReference type="GO" id="GO:0003700">
    <property type="term" value="F:DNA-binding transcription factor activity"/>
    <property type="evidence" value="ECO:0007669"/>
    <property type="project" value="InterPro"/>
</dbReference>
<gene>
    <name evidence="5" type="primary">araC</name>
    <name evidence="5" type="ORF">LFYK43_08810</name>
</gene>
<dbReference type="Pfam" id="PF02311">
    <property type="entry name" value="AraC_binding"/>
    <property type="match status" value="1"/>
</dbReference>
<dbReference type="GO" id="GO:0043565">
    <property type="term" value="F:sequence-specific DNA binding"/>
    <property type="evidence" value="ECO:0007669"/>
    <property type="project" value="InterPro"/>
</dbReference>
<accession>A0A401ISA6</accession>
<dbReference type="SMART" id="SM00342">
    <property type="entry name" value="HTH_ARAC"/>
    <property type="match status" value="1"/>
</dbReference>
<dbReference type="InterPro" id="IPR018060">
    <property type="entry name" value="HTH_AraC"/>
</dbReference>
<dbReference type="InterPro" id="IPR009057">
    <property type="entry name" value="Homeodomain-like_sf"/>
</dbReference>
<dbReference type="Gene3D" id="2.60.120.280">
    <property type="entry name" value="Regulatory protein AraC"/>
    <property type="match status" value="1"/>
</dbReference>
<protein>
    <submittedName>
        <fullName evidence="5">AraC family transcriptional regulator</fullName>
    </submittedName>
</protein>
<reference evidence="5 6" key="1">
    <citation type="journal article" date="2019" name="Int. J. Syst. Evol. Microbiol.">
        <title>Lactobacillus salitolerans sp. nov., a novel lactic acid bacterium isolated from spent mushroom substrates.</title>
        <authorList>
            <person name="Tohno M."/>
            <person name="Tanizawa Y."/>
            <person name="Kojima Y."/>
            <person name="Sakamoto M."/>
            <person name="Nakamura Y."/>
            <person name="Ohkuma M."/>
            <person name="Kobayashi H."/>
        </authorList>
    </citation>
    <scope>NUCLEOTIDE SEQUENCE [LARGE SCALE GENOMIC DNA]</scope>
    <source>
        <strain evidence="5 6">YK43</strain>
    </source>
</reference>
<keyword evidence="3" id="KW-0804">Transcription</keyword>
<sequence>MRIITRINQDLPLSAETIGYDWTQPEISRPNGYPFFHWLQTQEGQGIIEVGHETFKLKKGAGFLLSPGVAHKYYPVGTKEWKTSFLTFGAPLADEIVHFIFASQYVWVPEMSASLNNFIPDNADSFLTDDYTATLKQSGLIYQFLMLLNNKTATKSSQYSKTEVIYPITEFITHHYSETITNKDLERVTNFSVSYGTKIFKEYFGLTPQQYLTDFRLRKAKELLIEAPELQVQDVAALTGFKDVSYFIKIFRQANKVTPYGFKNRHE</sequence>
<dbReference type="SUPFAM" id="SSF46689">
    <property type="entry name" value="Homeodomain-like"/>
    <property type="match status" value="2"/>
</dbReference>
<evidence type="ECO:0000256" key="3">
    <source>
        <dbReference type="ARBA" id="ARBA00023163"/>
    </source>
</evidence>
<keyword evidence="6" id="KW-1185">Reference proteome</keyword>
<dbReference type="Pfam" id="PF12833">
    <property type="entry name" value="HTH_18"/>
    <property type="match status" value="1"/>
</dbReference>
<proteinExistence type="predicted"/>
<dbReference type="InterPro" id="IPR003313">
    <property type="entry name" value="AraC-bd"/>
</dbReference>
<dbReference type="PROSITE" id="PS00041">
    <property type="entry name" value="HTH_ARAC_FAMILY_1"/>
    <property type="match status" value="1"/>
</dbReference>
<evidence type="ECO:0000259" key="4">
    <source>
        <dbReference type="PROSITE" id="PS01124"/>
    </source>
</evidence>
<dbReference type="PANTHER" id="PTHR43280:SF28">
    <property type="entry name" value="HTH-TYPE TRANSCRIPTIONAL ACTIVATOR RHAS"/>
    <property type="match status" value="1"/>
</dbReference>
<organism evidence="5 6">
    <name type="scientific">Ligilactobacillus salitolerans</name>
    <dbReference type="NCBI Taxonomy" id="1808352"/>
    <lineage>
        <taxon>Bacteria</taxon>
        <taxon>Bacillati</taxon>
        <taxon>Bacillota</taxon>
        <taxon>Bacilli</taxon>
        <taxon>Lactobacillales</taxon>
        <taxon>Lactobacillaceae</taxon>
        <taxon>Ligilactobacillus</taxon>
    </lineage>
</organism>
<keyword evidence="2" id="KW-0238">DNA-binding</keyword>
<evidence type="ECO:0000256" key="2">
    <source>
        <dbReference type="ARBA" id="ARBA00023125"/>
    </source>
</evidence>
<evidence type="ECO:0000313" key="5">
    <source>
        <dbReference type="EMBL" id="GBG94422.1"/>
    </source>
</evidence>
<dbReference type="RefSeq" id="WP_124975808.1">
    <property type="nucleotide sequence ID" value="NZ_BFFP01000011.1"/>
</dbReference>
<dbReference type="InterPro" id="IPR018062">
    <property type="entry name" value="HTH_AraC-typ_CS"/>
</dbReference>